<comment type="subcellular location">
    <subcellularLocation>
        <location evidence="1">Secreted</location>
    </subcellularLocation>
</comment>
<keyword evidence="6" id="KW-1185">Reference proteome</keyword>
<gene>
    <name evidence="5" type="primary">hlyA_2</name>
    <name evidence="5" type="ORF">PFRI_12700</name>
</gene>
<dbReference type="InterPro" id="IPR001343">
    <property type="entry name" value="Hemolysn_Ca-bd"/>
</dbReference>
<dbReference type="InterPro" id="IPR050557">
    <property type="entry name" value="RTX_toxin/Mannuronan_C5-epim"/>
</dbReference>
<feature type="signal peptide" evidence="4">
    <location>
        <begin position="1"/>
        <end position="23"/>
    </location>
</feature>
<dbReference type="EMBL" id="MLCB01000094">
    <property type="protein sequence ID" value="OJI94501.1"/>
    <property type="molecule type" value="Genomic_DNA"/>
</dbReference>
<reference evidence="5 6" key="1">
    <citation type="submission" date="2016-10" db="EMBL/GenBank/DDBJ databases">
        <title>Genome sequence of Planktotalea frisia SH6-1.</title>
        <authorList>
            <person name="Poehlein A."/>
            <person name="Bakenhus I."/>
            <person name="Voget S."/>
            <person name="Brinkhoff T."/>
            <person name="Simon M."/>
        </authorList>
    </citation>
    <scope>NUCLEOTIDE SEQUENCE [LARGE SCALE GENOMIC DNA]</scope>
    <source>
        <strain evidence="5 6">SH6-1</strain>
    </source>
</reference>
<dbReference type="Pfam" id="PF00353">
    <property type="entry name" value="HemolysinCabind"/>
    <property type="match status" value="2"/>
</dbReference>
<evidence type="ECO:0000256" key="2">
    <source>
        <dbReference type="ARBA" id="ARBA00022525"/>
    </source>
</evidence>
<feature type="chain" id="PRO_5012905655" evidence="4">
    <location>
        <begin position="24"/>
        <end position="359"/>
    </location>
</feature>
<dbReference type="InterPro" id="IPR011049">
    <property type="entry name" value="Serralysin-like_metalloprot_C"/>
</dbReference>
<evidence type="ECO:0000313" key="6">
    <source>
        <dbReference type="Proteomes" id="UP000184514"/>
    </source>
</evidence>
<dbReference type="PANTHER" id="PTHR38340:SF1">
    <property type="entry name" value="S-LAYER PROTEIN"/>
    <property type="match status" value="1"/>
</dbReference>
<name>A0A1L9NZ37_9RHOB</name>
<keyword evidence="4" id="KW-0732">Signal</keyword>
<comment type="caution">
    <text evidence="5">The sequence shown here is derived from an EMBL/GenBank/DDBJ whole genome shotgun (WGS) entry which is preliminary data.</text>
</comment>
<dbReference type="SUPFAM" id="SSF51120">
    <property type="entry name" value="beta-Roll"/>
    <property type="match status" value="1"/>
</dbReference>
<dbReference type="AlphaFoldDB" id="A0A1L9NZ37"/>
<evidence type="ECO:0000256" key="1">
    <source>
        <dbReference type="ARBA" id="ARBA00004613"/>
    </source>
</evidence>
<feature type="compositionally biased region" description="Acidic residues" evidence="3">
    <location>
        <begin position="26"/>
        <end position="39"/>
    </location>
</feature>
<dbReference type="RefSeq" id="WP_072629870.1">
    <property type="nucleotide sequence ID" value="NZ_MLCB01000094.1"/>
</dbReference>
<dbReference type="GO" id="GO:0005509">
    <property type="term" value="F:calcium ion binding"/>
    <property type="evidence" value="ECO:0007669"/>
    <property type="project" value="InterPro"/>
</dbReference>
<sequence>MWVVTLMAALMLGSALGAFGSMADTTTDDTSEPEEDTMEPDPVTPLPEPAEEETPVVTEEPVVAEEPVVDTVVPEETPEVVVVPPVVGLALEYNGDTTISGGAGDDTLLGDPDDEVAEVLGTTQIDLGAGNDLAQVSLDALTVNGGDGNDTLEGLAGNATLNGGVGDDVLSGNEESLLEGEAGNDSITVGLDFPFEGDTGETTVLAGDGDDVITIESGIRAFNDEGELVRASGGAGADTFTLELEIEDEPLVVDGPTTAESSTGIRILDFDAAEDILQIELSRPEGAEDREPSDVTFTREDGEAEFGPFTEVTLVFDGTDTVMPFETSFFVHGADTLTIENIVFVEPAAAEDTMAEAVT</sequence>
<dbReference type="OrthoDB" id="5380561at2"/>
<accession>A0A1L9NZ37</accession>
<evidence type="ECO:0000256" key="3">
    <source>
        <dbReference type="SAM" id="MobiDB-lite"/>
    </source>
</evidence>
<proteinExistence type="predicted"/>
<protein>
    <submittedName>
        <fullName evidence="5">Hemolysin, chromosomal</fullName>
    </submittedName>
</protein>
<dbReference type="PRINTS" id="PR00313">
    <property type="entry name" value="CABNDNGRPT"/>
</dbReference>
<dbReference type="GO" id="GO:0005576">
    <property type="term" value="C:extracellular region"/>
    <property type="evidence" value="ECO:0007669"/>
    <property type="project" value="UniProtKB-SubCell"/>
</dbReference>
<dbReference type="PANTHER" id="PTHR38340">
    <property type="entry name" value="S-LAYER PROTEIN"/>
    <property type="match status" value="1"/>
</dbReference>
<organism evidence="5 6">
    <name type="scientific">Planktotalea frisia</name>
    <dbReference type="NCBI Taxonomy" id="696762"/>
    <lineage>
        <taxon>Bacteria</taxon>
        <taxon>Pseudomonadati</taxon>
        <taxon>Pseudomonadota</taxon>
        <taxon>Alphaproteobacteria</taxon>
        <taxon>Rhodobacterales</taxon>
        <taxon>Paracoccaceae</taxon>
        <taxon>Planktotalea</taxon>
    </lineage>
</organism>
<evidence type="ECO:0000256" key="4">
    <source>
        <dbReference type="SAM" id="SignalP"/>
    </source>
</evidence>
<keyword evidence="2" id="KW-0964">Secreted</keyword>
<dbReference type="Gene3D" id="2.150.10.10">
    <property type="entry name" value="Serralysin-like metalloprotease, C-terminal"/>
    <property type="match status" value="1"/>
</dbReference>
<evidence type="ECO:0000313" key="5">
    <source>
        <dbReference type="EMBL" id="OJI94501.1"/>
    </source>
</evidence>
<feature type="region of interest" description="Disordered" evidence="3">
    <location>
        <begin position="20"/>
        <end position="58"/>
    </location>
</feature>
<dbReference type="STRING" id="696762.PFRI_12700"/>
<dbReference type="Proteomes" id="UP000184514">
    <property type="component" value="Unassembled WGS sequence"/>
</dbReference>